<dbReference type="KEGG" id="sat:SYN_01985"/>
<dbReference type="eggNOG" id="COG0589">
    <property type="taxonomic scope" value="Bacteria"/>
</dbReference>
<dbReference type="RefSeq" id="WP_011417758.1">
    <property type="nucleotide sequence ID" value="NC_007759.1"/>
</dbReference>
<dbReference type="HOGENOM" id="CLU_1115317_0_0_7"/>
<gene>
    <name evidence="1" type="ORF">SYN_01985</name>
</gene>
<evidence type="ECO:0000313" key="1">
    <source>
        <dbReference type="EMBL" id="ABC77736.1"/>
    </source>
</evidence>
<sequence length="249" mass="27598">MSSVSIHAVLIPLDGSSFSQRAVAYGIYVAKKMNIQLIGIHARTRGDSSAEETFIEIFLEDCRRFGISMELRQTTDLSSAAILEATADKETGLFLIPRPDRLELQSTQNKPAHLALPGAPYTLMVIPPEFREIESMGLIYNGCSEGDHSLDLAVSLSRQASWPLTILLPSEDPFRIDSLNRQLEDYFDQLTGEPLIDWDTVVLSGQQGEAAFRFLLDGSIELLVMSRPDLDSSMVMLLNKSPIPVIVTR</sequence>
<accession>Q2LUH8</accession>
<dbReference type="AlphaFoldDB" id="Q2LUH8"/>
<dbReference type="Proteomes" id="UP000001933">
    <property type="component" value="Chromosome"/>
</dbReference>
<dbReference type="Gene3D" id="3.40.50.12370">
    <property type="match status" value="1"/>
</dbReference>
<dbReference type="SUPFAM" id="SSF52402">
    <property type="entry name" value="Adenine nucleotide alpha hydrolases-like"/>
    <property type="match status" value="2"/>
</dbReference>
<organism evidence="1 2">
    <name type="scientific">Syntrophus aciditrophicus (strain SB)</name>
    <dbReference type="NCBI Taxonomy" id="56780"/>
    <lineage>
        <taxon>Bacteria</taxon>
        <taxon>Pseudomonadati</taxon>
        <taxon>Thermodesulfobacteriota</taxon>
        <taxon>Syntrophia</taxon>
        <taxon>Syntrophales</taxon>
        <taxon>Syntrophaceae</taxon>
        <taxon>Syntrophus</taxon>
    </lineage>
</organism>
<name>Q2LUH8_SYNAS</name>
<dbReference type="InParanoid" id="Q2LUH8"/>
<dbReference type="EMBL" id="CP000252">
    <property type="protein sequence ID" value="ABC77736.1"/>
    <property type="molecule type" value="Genomic_DNA"/>
</dbReference>
<reference evidence="1 2" key="1">
    <citation type="journal article" date="2007" name="Proc. Natl. Acad. Sci. U.S.A.">
        <title>The genome of Syntrophus aciditrophicus: life at the thermodynamic limit of microbial growth.</title>
        <authorList>
            <person name="McInerney M.J."/>
            <person name="Rohlin L."/>
            <person name="Mouttaki H."/>
            <person name="Kim U."/>
            <person name="Krupp R.S."/>
            <person name="Rios-Hernandez L."/>
            <person name="Sieber J."/>
            <person name="Struchtemeyer C.G."/>
            <person name="Bhattacharyya A."/>
            <person name="Campbell J.W."/>
            <person name="Gunsalus R.P."/>
        </authorList>
    </citation>
    <scope>NUCLEOTIDE SEQUENCE [LARGE SCALE GENOMIC DNA]</scope>
    <source>
        <strain evidence="1 2">SB</strain>
    </source>
</reference>
<proteinExistence type="predicted"/>
<evidence type="ECO:0000313" key="2">
    <source>
        <dbReference type="Proteomes" id="UP000001933"/>
    </source>
</evidence>
<dbReference type="STRING" id="56780.SYN_01985"/>
<keyword evidence="2" id="KW-1185">Reference proteome</keyword>
<dbReference type="OrthoDB" id="5509188at2"/>
<protein>
    <submittedName>
        <fullName evidence="1">Universal stress family protein N</fullName>
    </submittedName>
</protein>